<feature type="region of interest" description="Disordered" evidence="1">
    <location>
        <begin position="94"/>
        <end position="142"/>
    </location>
</feature>
<protein>
    <submittedName>
        <fullName evidence="2">Uncharacterized protein</fullName>
    </submittedName>
</protein>
<reference evidence="2 3" key="1">
    <citation type="submission" date="2019-02" db="EMBL/GenBank/DDBJ databases">
        <authorList>
            <person name="Khodamoradi S."/>
            <person name="Hahnke R.L."/>
            <person name="Kaempfer P."/>
            <person name="Schumann P."/>
            <person name="Rohde M."/>
            <person name="Steinert M."/>
            <person name="Luzhetskyy A."/>
            <person name="Wink J."/>
            <person name="Ruckert C."/>
        </authorList>
    </citation>
    <scope>NUCLEOTIDE SEQUENCE [LARGE SCALE GENOMIC DNA]</scope>
    <source>
        <strain evidence="2 3">M2</strain>
    </source>
</reference>
<dbReference type="AlphaFoldDB" id="A0A4P6Q1P1"/>
<dbReference type="OrthoDB" id="9802241at2"/>
<proteinExistence type="predicted"/>
<evidence type="ECO:0000313" key="2">
    <source>
        <dbReference type="EMBL" id="QBI52634.1"/>
    </source>
</evidence>
<feature type="compositionally biased region" description="Low complexity" evidence="1">
    <location>
        <begin position="124"/>
        <end position="137"/>
    </location>
</feature>
<gene>
    <name evidence="2" type="ORF">EKD16_04120</name>
</gene>
<evidence type="ECO:0000256" key="1">
    <source>
        <dbReference type="SAM" id="MobiDB-lite"/>
    </source>
</evidence>
<dbReference type="Proteomes" id="UP000292235">
    <property type="component" value="Chromosome"/>
</dbReference>
<sequence length="241" mass="25927">MIELPKRVHEFVHRTGSGLFPLRVYDLPCIADQAHRLRASLPPGTDLRIPVRAPRSELLTVLAGHTSGFDVHRSEDLRTVRRACPGTRISLCGPGKSGDEIRRPPAWTRPLRWSAPTSSPPPRGSGCAASASRPRPSAARRSRTAAYGRAFAVVDGGEALGRNAGSPAAFAVASTDRTWSLPWPRPELAAELVTVACREGSDQRILVHDAVVDHLRVDDVLAFPAESGMSPTALPTRCVEG</sequence>
<dbReference type="InterPro" id="IPR029066">
    <property type="entry name" value="PLP-binding_barrel"/>
</dbReference>
<dbReference type="KEGG" id="strr:EKD16_04120"/>
<dbReference type="RefSeq" id="WP_131097158.1">
    <property type="nucleotide sequence ID" value="NZ_CP036455.1"/>
</dbReference>
<name>A0A4P6Q1P1_9ACTN</name>
<keyword evidence="3" id="KW-1185">Reference proteome</keyword>
<dbReference type="EMBL" id="CP036455">
    <property type="protein sequence ID" value="QBI52634.1"/>
    <property type="molecule type" value="Genomic_DNA"/>
</dbReference>
<organism evidence="2 3">
    <name type="scientific">Streptomonospora litoralis</name>
    <dbReference type="NCBI Taxonomy" id="2498135"/>
    <lineage>
        <taxon>Bacteria</taxon>
        <taxon>Bacillati</taxon>
        <taxon>Actinomycetota</taxon>
        <taxon>Actinomycetes</taxon>
        <taxon>Streptosporangiales</taxon>
        <taxon>Nocardiopsidaceae</taxon>
        <taxon>Streptomonospora</taxon>
    </lineage>
</organism>
<dbReference type="SUPFAM" id="SSF51419">
    <property type="entry name" value="PLP-binding barrel"/>
    <property type="match status" value="1"/>
</dbReference>
<accession>A0A4P6Q1P1</accession>
<evidence type="ECO:0000313" key="3">
    <source>
        <dbReference type="Proteomes" id="UP000292235"/>
    </source>
</evidence>
<dbReference type="Gene3D" id="3.20.20.10">
    <property type="entry name" value="Alanine racemase"/>
    <property type="match status" value="1"/>
</dbReference>